<comment type="similarity">
    <text evidence="2">Belongs to the asparagine synthetase family.</text>
</comment>
<evidence type="ECO:0000313" key="6">
    <source>
        <dbReference type="EMBL" id="GBH32395.1"/>
    </source>
</evidence>
<feature type="domain" description="Asparagine synthetase" evidence="5">
    <location>
        <begin position="467"/>
        <end position="578"/>
    </location>
</feature>
<evidence type="ECO:0000256" key="4">
    <source>
        <dbReference type="ARBA" id="ARBA00048741"/>
    </source>
</evidence>
<comment type="pathway">
    <text evidence="1">Amino-acid biosynthesis; L-asparagine biosynthesis; L-asparagine from L-aspartate (L-Gln route): step 1/1.</text>
</comment>
<dbReference type="GO" id="GO:0004066">
    <property type="term" value="F:asparagine synthase (glutamine-hydrolyzing) activity"/>
    <property type="evidence" value="ECO:0007669"/>
    <property type="project" value="UniProtKB-EC"/>
</dbReference>
<proteinExistence type="inferred from homology"/>
<evidence type="ECO:0000256" key="3">
    <source>
        <dbReference type="ARBA" id="ARBA00012737"/>
    </source>
</evidence>
<dbReference type="InterPro" id="IPR006426">
    <property type="entry name" value="Asn_synth_AEB"/>
</dbReference>
<keyword evidence="7" id="KW-1185">Reference proteome</keyword>
<sequence>MKRVRYLALSGSGNLVHMRAVEVAALAGMEVAINRPNFLLLADQPVGIFSQPGRTAFLLGWIYRRDGAKMSVDPLNPADAHDIFTIEGAIHLEKYWGSYVAILHDEDHDDITVVRDPSGGMPCYYMKSPGVTAIGSDMALFRQVGLLGSAIDDEQLGRHLYFPNLRTSRTCLAELNEIPAGFQLDIQLGKSELAQRWNPWDYARRQEYYGEPAAAISDLRATLTSTIGAWVSRFPTLVVGLSGGLDSSIVAAAAVQAGAKVTGLTLVTDETAGDERYYARAIANFLHIPMEEVFFSADDTDLEMSHAAHLPRPLARSFAQSGDQAYLAVASAVSADAFFTGSGGDNVFCFQQSVLPIADRLLLEGVGRGAMVTAAEVAEMAETSIIRCATLAARRAWLRKPQYRWKPKADLLSRDFVSRLGAEFSHPWLEVPIGELPGKAAHIAYLIQIQNHLEGFRRETFLPMINPLMSQPIVETCLRIPSWYFCMGGENRSIARAAFASRLPDSILHRRTKGGPDGFLQRLVERNRCKIKDMLLGGHLAAANIIDRSAVDAAIKLEGDRHNHMHFRILELVDAEAWVAAMKAS</sequence>
<evidence type="ECO:0000256" key="2">
    <source>
        <dbReference type="ARBA" id="ARBA00005752"/>
    </source>
</evidence>
<dbReference type="EMBL" id="BBQY01000037">
    <property type="protein sequence ID" value="GBH32395.1"/>
    <property type="molecule type" value="Genomic_DNA"/>
</dbReference>
<dbReference type="InterPro" id="IPR014729">
    <property type="entry name" value="Rossmann-like_a/b/a_fold"/>
</dbReference>
<dbReference type="Pfam" id="PF00733">
    <property type="entry name" value="Asn_synthase"/>
    <property type="match status" value="2"/>
</dbReference>
<evidence type="ECO:0000256" key="1">
    <source>
        <dbReference type="ARBA" id="ARBA00005187"/>
    </source>
</evidence>
<accession>A0A401J6Y9</accession>
<dbReference type="SUPFAM" id="SSF56235">
    <property type="entry name" value="N-terminal nucleophile aminohydrolases (Ntn hydrolases)"/>
    <property type="match status" value="1"/>
</dbReference>
<evidence type="ECO:0000313" key="7">
    <source>
        <dbReference type="Proteomes" id="UP000290975"/>
    </source>
</evidence>
<dbReference type="Gene3D" id="3.60.20.10">
    <property type="entry name" value="Glutamine Phosphoribosylpyrophosphate, subunit 1, domain 1"/>
    <property type="match status" value="1"/>
</dbReference>
<dbReference type="InterPro" id="IPR029055">
    <property type="entry name" value="Ntn_hydrolases_N"/>
</dbReference>
<dbReference type="SUPFAM" id="SSF52402">
    <property type="entry name" value="Adenine nucleotide alpha hydrolases-like"/>
    <property type="match status" value="1"/>
</dbReference>
<comment type="catalytic activity">
    <reaction evidence="4">
        <text>L-aspartate + L-glutamine + ATP + H2O = L-asparagine + L-glutamate + AMP + diphosphate + H(+)</text>
        <dbReference type="Rhea" id="RHEA:12228"/>
        <dbReference type="ChEBI" id="CHEBI:15377"/>
        <dbReference type="ChEBI" id="CHEBI:15378"/>
        <dbReference type="ChEBI" id="CHEBI:29985"/>
        <dbReference type="ChEBI" id="CHEBI:29991"/>
        <dbReference type="ChEBI" id="CHEBI:30616"/>
        <dbReference type="ChEBI" id="CHEBI:33019"/>
        <dbReference type="ChEBI" id="CHEBI:58048"/>
        <dbReference type="ChEBI" id="CHEBI:58359"/>
        <dbReference type="ChEBI" id="CHEBI:456215"/>
        <dbReference type="EC" id="6.3.5.4"/>
    </reaction>
</comment>
<organism evidence="6 7">
    <name type="scientific">Sphingobium xenophagum</name>
    <dbReference type="NCBI Taxonomy" id="121428"/>
    <lineage>
        <taxon>Bacteria</taxon>
        <taxon>Pseudomonadati</taxon>
        <taxon>Pseudomonadota</taxon>
        <taxon>Alphaproteobacteria</taxon>
        <taxon>Sphingomonadales</taxon>
        <taxon>Sphingomonadaceae</taxon>
        <taxon>Sphingobium</taxon>
    </lineage>
</organism>
<dbReference type="Gene3D" id="3.40.50.620">
    <property type="entry name" value="HUPs"/>
    <property type="match status" value="2"/>
</dbReference>
<dbReference type="AlphaFoldDB" id="A0A401J6Y9"/>
<evidence type="ECO:0000259" key="5">
    <source>
        <dbReference type="Pfam" id="PF00733"/>
    </source>
</evidence>
<dbReference type="InterPro" id="IPR001962">
    <property type="entry name" value="Asn_synthase"/>
</dbReference>
<dbReference type="GO" id="GO:0006529">
    <property type="term" value="P:asparagine biosynthetic process"/>
    <property type="evidence" value="ECO:0007669"/>
    <property type="project" value="InterPro"/>
</dbReference>
<dbReference type="PIRSF" id="PIRSF001589">
    <property type="entry name" value="Asn_synthetase_glu-h"/>
    <property type="match status" value="1"/>
</dbReference>
<reference evidence="6 7" key="1">
    <citation type="submission" date="2014-12" db="EMBL/GenBank/DDBJ databases">
        <title>Whole genome sequencing of Sphingobium xenophagum OW59.</title>
        <authorList>
            <person name="Ohta Y."/>
            <person name="Nishi S."/>
            <person name="Hatada Y."/>
        </authorList>
    </citation>
    <scope>NUCLEOTIDE SEQUENCE [LARGE SCALE GENOMIC DNA]</scope>
    <source>
        <strain evidence="6 7">OW59</strain>
    </source>
</reference>
<dbReference type="PANTHER" id="PTHR43284">
    <property type="entry name" value="ASPARAGINE SYNTHETASE (GLUTAMINE-HYDROLYZING)"/>
    <property type="match status" value="1"/>
</dbReference>
<feature type="domain" description="Asparagine synthetase" evidence="5">
    <location>
        <begin position="235"/>
        <end position="349"/>
    </location>
</feature>
<dbReference type="EC" id="6.3.5.4" evidence="3"/>
<dbReference type="Proteomes" id="UP000290975">
    <property type="component" value="Unassembled WGS sequence"/>
</dbReference>
<dbReference type="InterPro" id="IPR051786">
    <property type="entry name" value="ASN_synthetase/amidase"/>
</dbReference>
<name>A0A401J6Y9_SPHXE</name>
<dbReference type="PANTHER" id="PTHR43284:SF1">
    <property type="entry name" value="ASPARAGINE SYNTHETASE"/>
    <property type="match status" value="1"/>
</dbReference>
<comment type="caution">
    <text evidence="6">The sequence shown here is derived from an EMBL/GenBank/DDBJ whole genome shotgun (WGS) entry which is preliminary data.</text>
</comment>
<protein>
    <recommendedName>
        <fullName evidence="3">asparagine synthase (glutamine-hydrolyzing)</fullName>
        <ecNumber evidence="3">6.3.5.4</ecNumber>
    </recommendedName>
</protein>
<gene>
    <name evidence="6" type="ORF">MBESOW_P3625</name>
</gene>